<gene>
    <name evidence="1" type="ORF">SPARVUS_LOCUS1502353</name>
</gene>
<comment type="caution">
    <text evidence="1">The sequence shown here is derived from an EMBL/GenBank/DDBJ whole genome shotgun (WGS) entry which is preliminary data.</text>
</comment>
<sequence length="79" mass="8991">MDRSARPSVRQRDEVAGGEEEHQRLLVLELQKTSGTQRIRLLKSFPLSLQVKRELRYLTLEPGSVLKRSNANPCCSNIS</sequence>
<dbReference type="Proteomes" id="UP001162483">
    <property type="component" value="Unassembled WGS sequence"/>
</dbReference>
<accession>A0ABN9AXL2</accession>
<keyword evidence="2" id="KW-1185">Reference proteome</keyword>
<evidence type="ECO:0000313" key="2">
    <source>
        <dbReference type="Proteomes" id="UP001162483"/>
    </source>
</evidence>
<name>A0ABN9AXL2_9NEOB</name>
<proteinExistence type="predicted"/>
<reference evidence="1" key="1">
    <citation type="submission" date="2023-05" db="EMBL/GenBank/DDBJ databases">
        <authorList>
            <person name="Stuckert A."/>
        </authorList>
    </citation>
    <scope>NUCLEOTIDE SEQUENCE</scope>
</reference>
<organism evidence="1 2">
    <name type="scientific">Staurois parvus</name>
    <dbReference type="NCBI Taxonomy" id="386267"/>
    <lineage>
        <taxon>Eukaryota</taxon>
        <taxon>Metazoa</taxon>
        <taxon>Chordata</taxon>
        <taxon>Craniata</taxon>
        <taxon>Vertebrata</taxon>
        <taxon>Euteleostomi</taxon>
        <taxon>Amphibia</taxon>
        <taxon>Batrachia</taxon>
        <taxon>Anura</taxon>
        <taxon>Neobatrachia</taxon>
        <taxon>Ranoidea</taxon>
        <taxon>Ranidae</taxon>
        <taxon>Staurois</taxon>
    </lineage>
</organism>
<protein>
    <submittedName>
        <fullName evidence="1">Uncharacterized protein</fullName>
    </submittedName>
</protein>
<feature type="non-terminal residue" evidence="1">
    <location>
        <position position="79"/>
    </location>
</feature>
<evidence type="ECO:0000313" key="1">
    <source>
        <dbReference type="EMBL" id="CAI9538960.1"/>
    </source>
</evidence>
<dbReference type="EMBL" id="CATNWA010001044">
    <property type="protein sequence ID" value="CAI9538960.1"/>
    <property type="molecule type" value="Genomic_DNA"/>
</dbReference>